<dbReference type="Pfam" id="PF17921">
    <property type="entry name" value="Integrase_H2C2"/>
    <property type="match status" value="1"/>
</dbReference>
<dbReference type="STRING" id="215637.A0A4P9ZT70"/>
<gene>
    <name evidence="2" type="ORF">BJ085DRAFT_27622</name>
</gene>
<dbReference type="Gene3D" id="1.10.340.70">
    <property type="match status" value="1"/>
</dbReference>
<keyword evidence="3" id="KW-1185">Reference proteome</keyword>
<proteinExistence type="predicted"/>
<evidence type="ECO:0000313" key="3">
    <source>
        <dbReference type="Proteomes" id="UP000268162"/>
    </source>
</evidence>
<evidence type="ECO:0000259" key="1">
    <source>
        <dbReference type="Pfam" id="PF17921"/>
    </source>
</evidence>
<evidence type="ECO:0000313" key="2">
    <source>
        <dbReference type="EMBL" id="RKP36398.1"/>
    </source>
</evidence>
<dbReference type="AlphaFoldDB" id="A0A4P9ZT70"/>
<dbReference type="InterPro" id="IPR041588">
    <property type="entry name" value="Integrase_H2C2"/>
</dbReference>
<name>A0A4P9ZT70_9FUNG</name>
<dbReference type="EMBL" id="ML002660">
    <property type="protein sequence ID" value="RKP36398.1"/>
    <property type="molecule type" value="Genomic_DNA"/>
</dbReference>
<accession>A0A4P9ZT70</accession>
<feature type="domain" description="Integrase zinc-binding" evidence="1">
    <location>
        <begin position="82"/>
        <end position="122"/>
    </location>
</feature>
<reference evidence="3" key="1">
    <citation type="journal article" date="2018" name="Nat. Microbiol.">
        <title>Leveraging single-cell genomics to expand the fungal tree of life.</title>
        <authorList>
            <person name="Ahrendt S.R."/>
            <person name="Quandt C.A."/>
            <person name="Ciobanu D."/>
            <person name="Clum A."/>
            <person name="Salamov A."/>
            <person name="Andreopoulos B."/>
            <person name="Cheng J.F."/>
            <person name="Woyke T."/>
            <person name="Pelin A."/>
            <person name="Henrissat B."/>
            <person name="Reynolds N.K."/>
            <person name="Benny G.L."/>
            <person name="Smith M.E."/>
            <person name="James T.Y."/>
            <person name="Grigoriev I.V."/>
        </authorList>
    </citation>
    <scope>NUCLEOTIDE SEQUENCE [LARGE SCALE GENOMIC DNA]</scope>
    <source>
        <strain evidence="3">RSA 468</strain>
    </source>
</reference>
<organism evidence="2 3">
    <name type="scientific">Dimargaris cristalligena</name>
    <dbReference type="NCBI Taxonomy" id="215637"/>
    <lineage>
        <taxon>Eukaryota</taxon>
        <taxon>Fungi</taxon>
        <taxon>Fungi incertae sedis</taxon>
        <taxon>Zoopagomycota</taxon>
        <taxon>Kickxellomycotina</taxon>
        <taxon>Dimargaritomycetes</taxon>
        <taxon>Dimargaritales</taxon>
        <taxon>Dimargaritaceae</taxon>
        <taxon>Dimargaris</taxon>
    </lineage>
</organism>
<sequence>MVPIDYDRYVKYLTNSDASSRYDSDLTADQKKSIRTLASQYSTFNGALYRIANSKHRSSRRVIRESEVVEAVGRFHSNRPGSIDHGPHDATIKAIEKELYDPNLRRHVVEFINACPACQLTSTAPPRQSEPPCPVRGNGRPWNCTAVDILQLPETERGNRDIQGYAGRSYLGPYTLIEIGEDEQCQSVVERGQCAQLIDIRSSWETIETGNN</sequence>
<protein>
    <recommendedName>
        <fullName evidence="1">Integrase zinc-binding domain-containing protein</fullName>
    </recommendedName>
</protein>
<dbReference type="Proteomes" id="UP000268162">
    <property type="component" value="Unassembled WGS sequence"/>
</dbReference>